<proteinExistence type="predicted"/>
<keyword evidence="3" id="KW-1185">Reference proteome</keyword>
<evidence type="ECO:0000256" key="1">
    <source>
        <dbReference type="SAM" id="Phobius"/>
    </source>
</evidence>
<organism evidence="2 3">
    <name type="scientific">Fusarium acutatum</name>
    <dbReference type="NCBI Taxonomy" id="78861"/>
    <lineage>
        <taxon>Eukaryota</taxon>
        <taxon>Fungi</taxon>
        <taxon>Dikarya</taxon>
        <taxon>Ascomycota</taxon>
        <taxon>Pezizomycotina</taxon>
        <taxon>Sordariomycetes</taxon>
        <taxon>Hypocreomycetidae</taxon>
        <taxon>Hypocreales</taxon>
        <taxon>Nectriaceae</taxon>
        <taxon>Fusarium</taxon>
        <taxon>Fusarium fujikuroi species complex</taxon>
    </lineage>
</organism>
<dbReference type="EMBL" id="JAADJF010000126">
    <property type="protein sequence ID" value="KAF4437669.1"/>
    <property type="molecule type" value="Genomic_DNA"/>
</dbReference>
<keyword evidence="1" id="KW-0812">Transmembrane</keyword>
<feature type="transmembrane region" description="Helical" evidence="1">
    <location>
        <begin position="15"/>
        <end position="33"/>
    </location>
</feature>
<name>A0A8H4NH47_9HYPO</name>
<gene>
    <name evidence="2" type="ORF">FACUT_5502</name>
</gene>
<accession>A0A8H4NH47</accession>
<dbReference type="OrthoDB" id="5063405at2759"/>
<protein>
    <submittedName>
        <fullName evidence="2">Uncharacterized protein</fullName>
    </submittedName>
</protein>
<sequence>MFWDAYTHSMPHAEWFGELSMWLLLFLALRYGVTLQRVPNPHRRRGANVRRQDGEIQFELMCAADFGITADVPLSDAVTKYHPANHSLRFLFALTEFGTLCTCW</sequence>
<evidence type="ECO:0000313" key="3">
    <source>
        <dbReference type="Proteomes" id="UP000536711"/>
    </source>
</evidence>
<keyword evidence="1" id="KW-1133">Transmembrane helix</keyword>
<reference evidence="2 3" key="1">
    <citation type="submission" date="2020-01" db="EMBL/GenBank/DDBJ databases">
        <title>Identification and distribution of gene clusters putatively required for synthesis of sphingolipid metabolism inhibitors in phylogenetically diverse species of the filamentous fungus Fusarium.</title>
        <authorList>
            <person name="Kim H.-S."/>
            <person name="Busman M."/>
            <person name="Brown D.W."/>
            <person name="Divon H."/>
            <person name="Uhlig S."/>
            <person name="Proctor R.H."/>
        </authorList>
    </citation>
    <scope>NUCLEOTIDE SEQUENCE [LARGE SCALE GENOMIC DNA]</scope>
    <source>
        <strain evidence="2 3">NRRL 13308</strain>
    </source>
</reference>
<comment type="caution">
    <text evidence="2">The sequence shown here is derived from an EMBL/GenBank/DDBJ whole genome shotgun (WGS) entry which is preliminary data.</text>
</comment>
<evidence type="ECO:0000313" key="2">
    <source>
        <dbReference type="EMBL" id="KAF4437669.1"/>
    </source>
</evidence>
<keyword evidence="1" id="KW-0472">Membrane</keyword>
<dbReference type="Proteomes" id="UP000536711">
    <property type="component" value="Unassembled WGS sequence"/>
</dbReference>
<dbReference type="AlphaFoldDB" id="A0A8H4NH47"/>